<keyword evidence="1" id="KW-0732">Signal</keyword>
<reference evidence="3" key="1">
    <citation type="journal article" date="2021" name="Nat. Commun.">
        <title>Genetic determinants of endophytism in the Arabidopsis root mycobiome.</title>
        <authorList>
            <person name="Mesny F."/>
            <person name="Miyauchi S."/>
            <person name="Thiergart T."/>
            <person name="Pickel B."/>
            <person name="Atanasova L."/>
            <person name="Karlsson M."/>
            <person name="Huettel B."/>
            <person name="Barry K.W."/>
            <person name="Haridas S."/>
            <person name="Chen C."/>
            <person name="Bauer D."/>
            <person name="Andreopoulos W."/>
            <person name="Pangilinan J."/>
            <person name="LaButti K."/>
            <person name="Riley R."/>
            <person name="Lipzen A."/>
            <person name="Clum A."/>
            <person name="Drula E."/>
            <person name="Henrissat B."/>
            <person name="Kohler A."/>
            <person name="Grigoriev I.V."/>
            <person name="Martin F.M."/>
            <person name="Hacquard S."/>
        </authorList>
    </citation>
    <scope>NUCLEOTIDE SEQUENCE</scope>
    <source>
        <strain evidence="3">MPI-CAGE-AT-0147</strain>
    </source>
</reference>
<gene>
    <name evidence="3" type="ORF">EDB81DRAFT_451254</name>
</gene>
<evidence type="ECO:0000259" key="2">
    <source>
        <dbReference type="Pfam" id="PF23584"/>
    </source>
</evidence>
<dbReference type="OrthoDB" id="4490227at2759"/>
<feature type="chain" id="PRO_5040238533" description="DUF7136 domain-containing protein" evidence="1">
    <location>
        <begin position="25"/>
        <end position="274"/>
    </location>
</feature>
<dbReference type="EMBL" id="JAGMUV010000006">
    <property type="protein sequence ID" value="KAH7153249.1"/>
    <property type="molecule type" value="Genomic_DNA"/>
</dbReference>
<accession>A0A9P9F513</accession>
<evidence type="ECO:0000256" key="1">
    <source>
        <dbReference type="SAM" id="SignalP"/>
    </source>
</evidence>
<name>A0A9P9F513_9HYPO</name>
<protein>
    <recommendedName>
        <fullName evidence="2">DUF7136 domain-containing protein</fullName>
    </recommendedName>
</protein>
<keyword evidence="4" id="KW-1185">Reference proteome</keyword>
<comment type="caution">
    <text evidence="3">The sequence shown here is derived from an EMBL/GenBank/DDBJ whole genome shotgun (WGS) entry which is preliminary data.</text>
</comment>
<feature type="domain" description="DUF7136" evidence="2">
    <location>
        <begin position="28"/>
        <end position="249"/>
    </location>
</feature>
<feature type="signal peptide" evidence="1">
    <location>
        <begin position="1"/>
        <end position="24"/>
    </location>
</feature>
<sequence>MMRIFSHQTLLGVCILACSRSVDAAINASGIFEVDLMFPRNDTYAPTSLLPVVFAFQNPKLMQYITPYVSFGVMEYPEDGPYIVSRVWGYPWGNISGEDPVTVYNSLPDPFFSYKAYTDDFNIEGTWVLDWIVGRDDCTTESLSLNSSNFMRNTRSGSVVFTTKNSSQAVDLVSSNQTCSGYSGVAINITHTLQIPSSAQEHWQGAGEICGVVASSTPSANPCRVEIDAEVASSMSSSMESGACRSLTPIGIAQRLAIGGAVCLITAIAGWGAF</sequence>
<dbReference type="InterPro" id="IPR055560">
    <property type="entry name" value="DUF7136"/>
</dbReference>
<proteinExistence type="predicted"/>
<organism evidence="3 4">
    <name type="scientific">Dactylonectria macrodidyma</name>
    <dbReference type="NCBI Taxonomy" id="307937"/>
    <lineage>
        <taxon>Eukaryota</taxon>
        <taxon>Fungi</taxon>
        <taxon>Dikarya</taxon>
        <taxon>Ascomycota</taxon>
        <taxon>Pezizomycotina</taxon>
        <taxon>Sordariomycetes</taxon>
        <taxon>Hypocreomycetidae</taxon>
        <taxon>Hypocreales</taxon>
        <taxon>Nectriaceae</taxon>
        <taxon>Dactylonectria</taxon>
    </lineage>
</organism>
<evidence type="ECO:0000313" key="4">
    <source>
        <dbReference type="Proteomes" id="UP000738349"/>
    </source>
</evidence>
<dbReference type="AlphaFoldDB" id="A0A9P9F513"/>
<dbReference type="Proteomes" id="UP000738349">
    <property type="component" value="Unassembled WGS sequence"/>
</dbReference>
<dbReference type="Pfam" id="PF23584">
    <property type="entry name" value="DUF7136"/>
    <property type="match status" value="1"/>
</dbReference>
<evidence type="ECO:0000313" key="3">
    <source>
        <dbReference type="EMBL" id="KAH7153249.1"/>
    </source>
</evidence>